<evidence type="ECO:0000313" key="3">
    <source>
        <dbReference type="Proteomes" id="UP001430848"/>
    </source>
</evidence>
<protein>
    <submittedName>
        <fullName evidence="2">Uncharacterized protein</fullName>
    </submittedName>
</protein>
<accession>A0ABR1NSH5</accession>
<dbReference type="EMBL" id="JAKNSF020000124">
    <property type="protein sequence ID" value="KAK7713695.1"/>
    <property type="molecule type" value="Genomic_DNA"/>
</dbReference>
<feature type="region of interest" description="Disordered" evidence="1">
    <location>
        <begin position="99"/>
        <end position="119"/>
    </location>
</feature>
<name>A0ABR1NSH5_DIAER</name>
<comment type="caution">
    <text evidence="2">The sequence shown here is derived from an EMBL/GenBank/DDBJ whole genome shotgun (WGS) entry which is preliminary data.</text>
</comment>
<organism evidence="2 3">
    <name type="scientific">Diaporthe eres</name>
    <name type="common">Phomopsis oblonga</name>
    <dbReference type="NCBI Taxonomy" id="83184"/>
    <lineage>
        <taxon>Eukaryota</taxon>
        <taxon>Fungi</taxon>
        <taxon>Dikarya</taxon>
        <taxon>Ascomycota</taxon>
        <taxon>Pezizomycotina</taxon>
        <taxon>Sordariomycetes</taxon>
        <taxon>Sordariomycetidae</taxon>
        <taxon>Diaporthales</taxon>
        <taxon>Diaporthaceae</taxon>
        <taxon>Diaporthe</taxon>
        <taxon>Diaporthe eres species complex</taxon>
    </lineage>
</organism>
<feature type="region of interest" description="Disordered" evidence="1">
    <location>
        <begin position="157"/>
        <end position="218"/>
    </location>
</feature>
<reference evidence="2 3" key="1">
    <citation type="submission" date="2024-02" db="EMBL/GenBank/DDBJ databases">
        <title>De novo assembly and annotation of 12 fungi associated with fruit tree decline syndrome in Ontario, Canada.</title>
        <authorList>
            <person name="Sulman M."/>
            <person name="Ellouze W."/>
            <person name="Ilyukhin E."/>
        </authorList>
    </citation>
    <scope>NUCLEOTIDE SEQUENCE [LARGE SCALE GENOMIC DNA]</scope>
    <source>
        <strain evidence="2 3">M169</strain>
    </source>
</reference>
<proteinExistence type="predicted"/>
<keyword evidence="3" id="KW-1185">Reference proteome</keyword>
<sequence length="306" mass="33850">MATALHKKSNPSLSTEEQWFAIWDIVFPDKPRPSSPYINDSLSEDATQLQEVIINQWPSILASVADAHVDTDRLEQEHLIRATLNRLLDAFSAQQDTMRAAESASNYQSPGGRTATSSNRADSAIELELYQPGSHSSPNSGDEASLLTTGPVVRQHDAYNLPAPDHNSVMYGRSERPVLPSGHDPVGISYVDGQEVRRPPPSIQNTDRHIMPTPPTNQMDAIPDLTNMHTMDSYRADDTFGTELADLTGPIPSLTGDDWFESSQGNGEFNEDISWEGMEFPTEFDWSMFEMERDNSQPQPGTSSGE</sequence>
<dbReference type="Proteomes" id="UP001430848">
    <property type="component" value="Unassembled WGS sequence"/>
</dbReference>
<evidence type="ECO:0000256" key="1">
    <source>
        <dbReference type="SAM" id="MobiDB-lite"/>
    </source>
</evidence>
<evidence type="ECO:0000313" key="2">
    <source>
        <dbReference type="EMBL" id="KAK7713695.1"/>
    </source>
</evidence>
<gene>
    <name evidence="2" type="ORF">SLS63_012010</name>
</gene>